<keyword evidence="5" id="KW-1185">Reference proteome</keyword>
<organism evidence="4 5">
    <name type="scientific">Paenibacillus thalictri</name>
    <dbReference type="NCBI Taxonomy" id="2527873"/>
    <lineage>
        <taxon>Bacteria</taxon>
        <taxon>Bacillati</taxon>
        <taxon>Bacillota</taxon>
        <taxon>Bacilli</taxon>
        <taxon>Bacillales</taxon>
        <taxon>Paenibacillaceae</taxon>
        <taxon>Paenibacillus</taxon>
    </lineage>
</organism>
<gene>
    <name evidence="4" type="ORF">EYB31_30875</name>
</gene>
<dbReference type="AlphaFoldDB" id="A0A4Q9DKB8"/>
<evidence type="ECO:0000313" key="4">
    <source>
        <dbReference type="EMBL" id="TBL71184.1"/>
    </source>
</evidence>
<dbReference type="InterPro" id="IPR050248">
    <property type="entry name" value="Polysacc_deacetylase_ArnD"/>
</dbReference>
<evidence type="ECO:0000259" key="3">
    <source>
        <dbReference type="PROSITE" id="PS51677"/>
    </source>
</evidence>
<dbReference type="GO" id="GO:0016810">
    <property type="term" value="F:hydrolase activity, acting on carbon-nitrogen (but not peptide) bonds"/>
    <property type="evidence" value="ECO:0007669"/>
    <property type="project" value="InterPro"/>
</dbReference>
<comment type="caution">
    <text evidence="4">The sequence shown here is derived from an EMBL/GenBank/DDBJ whole genome shotgun (WGS) entry which is preliminary data.</text>
</comment>
<dbReference type="Proteomes" id="UP000293142">
    <property type="component" value="Unassembled WGS sequence"/>
</dbReference>
<evidence type="ECO:0000256" key="2">
    <source>
        <dbReference type="SAM" id="SignalP"/>
    </source>
</evidence>
<feature type="region of interest" description="Disordered" evidence="1">
    <location>
        <begin position="57"/>
        <end position="76"/>
    </location>
</feature>
<sequence>MKVKQRRWILAGTGVMLTLLLTAAGLAGCKKPAPVPWSGQPSAESRDGKQGITADMGLKGEERGEAALPGSLDGTVRTMEEEPELGPVWISSRAPSAPQRNLEPHSLESETGDGGVSGPLAAHNGTASSAETVDEENGRSKSGDQPDSKELSGASGPKTAFLTFDDGPSGSTPAILDILKQYGVKATFFVNGSNSAEGKAMYKKIVEDGHKLGNHTFSHNYNQIYGSVEAFEDDLKKLDDLLFETVGFHTDIIRFPGGSNNHLSWKAGGRNVMKKITREMVSQGYQYFDWNVSSTDAAAPVQDRQAIIDSVMENSRGKSRIIVLMHDNTRKKTTVEALPTVIEKLSRDGYSFDVLQRDSFTFRFLQP</sequence>
<dbReference type="OrthoDB" id="258610at2"/>
<evidence type="ECO:0000256" key="1">
    <source>
        <dbReference type="SAM" id="MobiDB-lite"/>
    </source>
</evidence>
<dbReference type="EMBL" id="SIRE01000027">
    <property type="protein sequence ID" value="TBL71184.1"/>
    <property type="molecule type" value="Genomic_DNA"/>
</dbReference>
<dbReference type="RefSeq" id="WP_131017363.1">
    <property type="nucleotide sequence ID" value="NZ_SIRE01000027.1"/>
</dbReference>
<proteinExistence type="predicted"/>
<feature type="region of interest" description="Disordered" evidence="1">
    <location>
        <begin position="86"/>
        <end position="166"/>
    </location>
</feature>
<feature type="region of interest" description="Disordered" evidence="1">
    <location>
        <begin position="33"/>
        <end position="52"/>
    </location>
</feature>
<dbReference type="Gene3D" id="3.20.20.370">
    <property type="entry name" value="Glycoside hydrolase/deacetylase"/>
    <property type="match status" value="1"/>
</dbReference>
<dbReference type="PROSITE" id="PS51257">
    <property type="entry name" value="PROKAR_LIPOPROTEIN"/>
    <property type="match status" value="1"/>
</dbReference>
<evidence type="ECO:0000313" key="5">
    <source>
        <dbReference type="Proteomes" id="UP000293142"/>
    </source>
</evidence>
<feature type="compositionally biased region" description="Basic and acidic residues" evidence="1">
    <location>
        <begin position="136"/>
        <end position="150"/>
    </location>
</feature>
<dbReference type="SUPFAM" id="SSF88713">
    <property type="entry name" value="Glycoside hydrolase/deacetylase"/>
    <property type="match status" value="1"/>
</dbReference>
<dbReference type="Pfam" id="PF01522">
    <property type="entry name" value="Polysacc_deac_1"/>
    <property type="match status" value="1"/>
</dbReference>
<feature type="chain" id="PRO_5039708197" evidence="2">
    <location>
        <begin position="28"/>
        <end position="367"/>
    </location>
</feature>
<name>A0A4Q9DKB8_9BACL</name>
<dbReference type="PROSITE" id="PS51677">
    <property type="entry name" value="NODB"/>
    <property type="match status" value="1"/>
</dbReference>
<dbReference type="PANTHER" id="PTHR10587">
    <property type="entry name" value="GLYCOSYL TRANSFERASE-RELATED"/>
    <property type="match status" value="1"/>
</dbReference>
<feature type="domain" description="NodB homology" evidence="3">
    <location>
        <begin position="158"/>
        <end position="353"/>
    </location>
</feature>
<dbReference type="PANTHER" id="PTHR10587:SF125">
    <property type="entry name" value="POLYSACCHARIDE DEACETYLASE YHEN-RELATED"/>
    <property type="match status" value="1"/>
</dbReference>
<accession>A0A4Q9DKB8</accession>
<dbReference type="InterPro" id="IPR011330">
    <property type="entry name" value="Glyco_hydro/deAcase_b/a-brl"/>
</dbReference>
<reference evidence="4 5" key="1">
    <citation type="submission" date="2019-02" db="EMBL/GenBank/DDBJ databases">
        <title>Paenibacillus sp. nov., isolated from surface-sterilized tissue of Thalictrum simplex L.</title>
        <authorList>
            <person name="Tuo L."/>
        </authorList>
    </citation>
    <scope>NUCLEOTIDE SEQUENCE [LARGE SCALE GENOMIC DNA]</scope>
    <source>
        <strain evidence="4 5">N2SHLJ1</strain>
    </source>
</reference>
<dbReference type="InterPro" id="IPR002509">
    <property type="entry name" value="NODB_dom"/>
</dbReference>
<dbReference type="CDD" id="cd10944">
    <property type="entry name" value="CE4_SmPgdA_like"/>
    <property type="match status" value="1"/>
</dbReference>
<feature type="signal peptide" evidence="2">
    <location>
        <begin position="1"/>
        <end position="27"/>
    </location>
</feature>
<keyword evidence="2" id="KW-0732">Signal</keyword>
<dbReference type="GO" id="GO:0005975">
    <property type="term" value="P:carbohydrate metabolic process"/>
    <property type="evidence" value="ECO:0007669"/>
    <property type="project" value="InterPro"/>
</dbReference>
<protein>
    <submittedName>
        <fullName evidence="4">Polysaccharide deacetylase</fullName>
    </submittedName>
</protein>